<feature type="region of interest" description="Disordered" evidence="3">
    <location>
        <begin position="177"/>
        <end position="197"/>
    </location>
</feature>
<dbReference type="AlphaFoldDB" id="A0A9P4GQ11"/>
<organism evidence="6 7">
    <name type="scientific">Cucurbitaria berberidis CBS 394.84</name>
    <dbReference type="NCBI Taxonomy" id="1168544"/>
    <lineage>
        <taxon>Eukaryota</taxon>
        <taxon>Fungi</taxon>
        <taxon>Dikarya</taxon>
        <taxon>Ascomycota</taxon>
        <taxon>Pezizomycotina</taxon>
        <taxon>Dothideomycetes</taxon>
        <taxon>Pleosporomycetidae</taxon>
        <taxon>Pleosporales</taxon>
        <taxon>Pleosporineae</taxon>
        <taxon>Cucurbitariaceae</taxon>
        <taxon>Cucurbitaria</taxon>
    </lineage>
</organism>
<keyword evidence="4" id="KW-1133">Transmembrane helix</keyword>
<keyword evidence="5" id="KW-0732">Signal</keyword>
<evidence type="ECO:0000256" key="3">
    <source>
        <dbReference type="SAM" id="MobiDB-lite"/>
    </source>
</evidence>
<keyword evidence="7" id="KW-1185">Reference proteome</keyword>
<reference evidence="6" key="1">
    <citation type="submission" date="2020-01" db="EMBL/GenBank/DDBJ databases">
        <authorList>
            <consortium name="DOE Joint Genome Institute"/>
            <person name="Haridas S."/>
            <person name="Albert R."/>
            <person name="Binder M."/>
            <person name="Bloem J."/>
            <person name="Labutti K."/>
            <person name="Salamov A."/>
            <person name="Andreopoulos B."/>
            <person name="Baker S.E."/>
            <person name="Barry K."/>
            <person name="Bills G."/>
            <person name="Bluhm B.H."/>
            <person name="Cannon C."/>
            <person name="Castanera R."/>
            <person name="Culley D.E."/>
            <person name="Daum C."/>
            <person name="Ezra D."/>
            <person name="Gonzalez J.B."/>
            <person name="Henrissat B."/>
            <person name="Kuo A."/>
            <person name="Liang C."/>
            <person name="Lipzen A."/>
            <person name="Lutzoni F."/>
            <person name="Magnuson J."/>
            <person name="Mondo S."/>
            <person name="Nolan M."/>
            <person name="Ohm R."/>
            <person name="Pangilinan J."/>
            <person name="Park H.-J."/>
            <person name="Ramirez L."/>
            <person name="Alfaro M."/>
            <person name="Sun H."/>
            <person name="Tritt A."/>
            <person name="Yoshinaga Y."/>
            <person name="Zwiers L.-H."/>
            <person name="Turgeon B.G."/>
            <person name="Goodwin S.B."/>
            <person name="Spatafora J.W."/>
            <person name="Crous P.W."/>
            <person name="Grigoriev I.V."/>
        </authorList>
    </citation>
    <scope>NUCLEOTIDE SEQUENCE</scope>
    <source>
        <strain evidence="6">CBS 394.84</strain>
    </source>
</reference>
<keyword evidence="4" id="KW-0812">Transmembrane</keyword>
<dbReference type="PANTHER" id="PTHR33630">
    <property type="entry name" value="CUTINASE RV1984C-RELATED-RELATED"/>
    <property type="match status" value="1"/>
</dbReference>
<dbReference type="Gene3D" id="3.40.50.1820">
    <property type="entry name" value="alpha/beta hydrolase"/>
    <property type="match status" value="1"/>
</dbReference>
<dbReference type="RefSeq" id="XP_040791604.1">
    <property type="nucleotide sequence ID" value="XM_040934805.1"/>
</dbReference>
<feature type="chain" id="PRO_5040393530" evidence="5">
    <location>
        <begin position="19"/>
        <end position="323"/>
    </location>
</feature>
<evidence type="ECO:0000313" key="6">
    <source>
        <dbReference type="EMBL" id="KAF1849041.1"/>
    </source>
</evidence>
<dbReference type="PANTHER" id="PTHR33630:SF13">
    <property type="entry name" value="ACETYLXYLAN ESTERASE"/>
    <property type="match status" value="1"/>
</dbReference>
<evidence type="ECO:0000313" key="7">
    <source>
        <dbReference type="Proteomes" id="UP000800039"/>
    </source>
</evidence>
<proteinExistence type="predicted"/>
<keyword evidence="1" id="KW-0378">Hydrolase</keyword>
<dbReference type="GeneID" id="63852056"/>
<evidence type="ECO:0000256" key="1">
    <source>
        <dbReference type="ARBA" id="ARBA00022801"/>
    </source>
</evidence>
<dbReference type="Proteomes" id="UP000800039">
    <property type="component" value="Unassembled WGS sequence"/>
</dbReference>
<dbReference type="SMART" id="SM01110">
    <property type="entry name" value="Cutinase"/>
    <property type="match status" value="1"/>
</dbReference>
<dbReference type="SUPFAM" id="SSF53474">
    <property type="entry name" value="alpha/beta-Hydrolases"/>
    <property type="match status" value="1"/>
</dbReference>
<accession>A0A9P4GQ11</accession>
<keyword evidence="2" id="KW-1015">Disulfide bond</keyword>
<evidence type="ECO:0000256" key="2">
    <source>
        <dbReference type="ARBA" id="ARBA00023157"/>
    </source>
</evidence>
<dbReference type="OrthoDB" id="2586582at2759"/>
<dbReference type="Pfam" id="PF01083">
    <property type="entry name" value="Cutinase"/>
    <property type="match status" value="1"/>
</dbReference>
<dbReference type="InterPro" id="IPR000675">
    <property type="entry name" value="Cutinase/axe"/>
</dbReference>
<keyword evidence="4" id="KW-0472">Membrane</keyword>
<dbReference type="InterPro" id="IPR029058">
    <property type="entry name" value="AB_hydrolase_fold"/>
</dbReference>
<dbReference type="EMBL" id="ML976615">
    <property type="protein sequence ID" value="KAF1849041.1"/>
    <property type="molecule type" value="Genomic_DNA"/>
</dbReference>
<name>A0A9P4GQ11_9PLEO</name>
<evidence type="ECO:0000256" key="4">
    <source>
        <dbReference type="SAM" id="Phobius"/>
    </source>
</evidence>
<comment type="caution">
    <text evidence="6">The sequence shown here is derived from an EMBL/GenBank/DDBJ whole genome shotgun (WGS) entry which is preliminary data.</text>
</comment>
<protein>
    <submittedName>
        <fullName evidence="6">Carbohydrate esterase family 5 protein</fullName>
    </submittedName>
</protein>
<feature type="transmembrane region" description="Helical" evidence="4">
    <location>
        <begin position="277"/>
        <end position="298"/>
    </location>
</feature>
<feature type="signal peptide" evidence="5">
    <location>
        <begin position="1"/>
        <end position="18"/>
    </location>
</feature>
<dbReference type="GO" id="GO:0052689">
    <property type="term" value="F:carboxylic ester hydrolase activity"/>
    <property type="evidence" value="ECO:0007669"/>
    <property type="project" value="UniProtKB-ARBA"/>
</dbReference>
<evidence type="ECO:0000256" key="5">
    <source>
        <dbReference type="SAM" id="SignalP"/>
    </source>
</evidence>
<sequence length="323" mass="34734">MIPRAAFSALFYASSVLAVCTKLEDCPQYQHLKTAECQTYHHFVARGSTSSYPGHVLETVGKVCNALNTNENSKACGYEDVQYPALNGDKWCSSSHEGAVNGAEQMSNYTARCPDSHLILMGFSQGGSVLLDVLGGGGGELWGCVQEENPKMDITTAPGSKVAAALVFGPTRRSAHQSWTVGGGDAFNGSRPRTSEQLSGLQPYADANLLREYCQPGDPICAPDSGKTDMSNHLSYFDKYSDEAAAWVLDLARKAERGNGSTPDQRSGAGDKLGRSIAHPIANVFILIFVVLVLYFVVRKYASWKASNARLSSYAPVNTTDNV</sequence>
<gene>
    <name evidence="6" type="ORF">K460DRAFT_375764</name>
</gene>